<dbReference type="AlphaFoldDB" id="I7K1X2"/>
<name>I7K1X2_9LACO</name>
<dbReference type="STRING" id="1423751.FC38_GL000508"/>
<organism evidence="1 3">
    <name type="scientific">Lactobacillus gigeriorum DSM 23908 = CRBIP 24.85</name>
    <dbReference type="NCBI Taxonomy" id="1423751"/>
    <lineage>
        <taxon>Bacteria</taxon>
        <taxon>Bacillati</taxon>
        <taxon>Bacillota</taxon>
        <taxon>Bacilli</taxon>
        <taxon>Lactobacillales</taxon>
        <taxon>Lactobacillaceae</taxon>
        <taxon>Lactobacillus</taxon>
    </lineage>
</organism>
<proteinExistence type="predicted"/>
<evidence type="ECO:0000313" key="2">
    <source>
        <dbReference type="EMBL" id="KRN11817.1"/>
    </source>
</evidence>
<dbReference type="Proteomes" id="UP000009326">
    <property type="component" value="Unassembled WGS sequence"/>
</dbReference>
<reference evidence="1 3" key="1">
    <citation type="submission" date="2012-06" db="EMBL/GenBank/DDBJ databases">
        <title>Draft genome sequence of Lactobacillus gigeriorum CRBIP 24.85T, isolated from chicken crop.</title>
        <authorList>
            <person name="Cousin S."/>
            <person name="Ma L."/>
            <person name="Creno S."/>
            <person name="Clermont D."/>
            <person name="Loux V."/>
            <person name="Bizet C."/>
            <person name="Bouchier C."/>
        </authorList>
    </citation>
    <scope>NUCLEOTIDE SEQUENCE [LARGE SCALE GENOMIC DNA]</scope>
    <source>
        <strain evidence="3">CRBIP 24.85T</strain>
        <strain evidence="1">Type strain: CRBIP 24.85</strain>
    </source>
</reference>
<dbReference type="EMBL" id="CAKC01000086">
    <property type="protein sequence ID" value="CCI87700.1"/>
    <property type="molecule type" value="Genomic_DNA"/>
</dbReference>
<evidence type="ECO:0000313" key="1">
    <source>
        <dbReference type="EMBL" id="CCI87700.1"/>
    </source>
</evidence>
<accession>I7K1X2</accession>
<keyword evidence="4" id="KW-1185">Reference proteome</keyword>
<dbReference type="Proteomes" id="UP000051521">
    <property type="component" value="Unassembled WGS sequence"/>
</dbReference>
<evidence type="ECO:0000313" key="3">
    <source>
        <dbReference type="Proteomes" id="UP000009326"/>
    </source>
</evidence>
<protein>
    <submittedName>
        <fullName evidence="1">Uncharacterized protein</fullName>
    </submittedName>
</protein>
<dbReference type="OrthoDB" id="9916442at2"/>
<evidence type="ECO:0000313" key="4">
    <source>
        <dbReference type="Proteomes" id="UP000051521"/>
    </source>
</evidence>
<dbReference type="PATRIC" id="fig|1423751.3.peg.530"/>
<comment type="caution">
    <text evidence="1">The sequence shown here is derived from an EMBL/GenBank/DDBJ whole genome shotgun (WGS) entry which is preliminary data.</text>
</comment>
<dbReference type="EMBL" id="AYZO01000017">
    <property type="protein sequence ID" value="KRN11817.1"/>
    <property type="molecule type" value="Genomic_DNA"/>
</dbReference>
<gene>
    <name evidence="1" type="ORF">BN52_09875</name>
    <name evidence="2" type="ORF">FC38_GL000508</name>
</gene>
<sequence length="182" mass="22028">MAGLTKIRGLKRKWRNDIVYFENLLNNLEETDFFFVQGLEFGKRKLSGKYKRWLVNFLLKSQRLRTQKFPGELNYLFLQINNIFESEIHTVKNREDFKEWLKLMTPTFSDWSILEPTSYKEMPQRYKDFFDEEIANKGYLFKCYFFDETIEDATYVFLLANTKELNDDIYQTFFSDQEKAGN</sequence>
<reference evidence="2 4" key="2">
    <citation type="journal article" date="2015" name="Genome Announc.">
        <title>Expanding the biotechnology potential of lactobacilli through comparative genomics of 213 strains and associated genera.</title>
        <authorList>
            <person name="Sun Z."/>
            <person name="Harris H.M."/>
            <person name="McCann A."/>
            <person name="Guo C."/>
            <person name="Argimon S."/>
            <person name="Zhang W."/>
            <person name="Yang X."/>
            <person name="Jeffery I.B."/>
            <person name="Cooney J.C."/>
            <person name="Kagawa T.F."/>
            <person name="Liu W."/>
            <person name="Song Y."/>
            <person name="Salvetti E."/>
            <person name="Wrobel A."/>
            <person name="Rasinkangas P."/>
            <person name="Parkhill J."/>
            <person name="Rea M.C."/>
            <person name="O'Sullivan O."/>
            <person name="Ritari J."/>
            <person name="Douillard F.P."/>
            <person name="Paul Ross R."/>
            <person name="Yang R."/>
            <person name="Briner A.E."/>
            <person name="Felis G.E."/>
            <person name="de Vos W.M."/>
            <person name="Barrangou R."/>
            <person name="Klaenhammer T.R."/>
            <person name="Caufield P.W."/>
            <person name="Cui Y."/>
            <person name="Zhang H."/>
            <person name="O'Toole P.W."/>
        </authorList>
    </citation>
    <scope>NUCLEOTIDE SEQUENCE [LARGE SCALE GENOMIC DNA]</scope>
    <source>
        <strain evidence="2 4">DSM 23908</strain>
    </source>
</reference>
<dbReference type="RefSeq" id="WP_008473994.1">
    <property type="nucleotide sequence ID" value="NZ_AYZO01000017.1"/>
</dbReference>